<evidence type="ECO:0008006" key="3">
    <source>
        <dbReference type="Google" id="ProtNLM"/>
    </source>
</evidence>
<organism evidence="1 2">
    <name type="scientific">Pseudomonas fluorescens</name>
    <dbReference type="NCBI Taxonomy" id="294"/>
    <lineage>
        <taxon>Bacteria</taxon>
        <taxon>Pseudomonadati</taxon>
        <taxon>Pseudomonadota</taxon>
        <taxon>Gammaproteobacteria</taxon>
        <taxon>Pseudomonadales</taxon>
        <taxon>Pseudomonadaceae</taxon>
        <taxon>Pseudomonas</taxon>
    </lineage>
</organism>
<reference evidence="1 2" key="1">
    <citation type="submission" date="2019-09" db="EMBL/GenBank/DDBJ databases">
        <authorList>
            <person name="Chandra G."/>
            <person name="Truman W A."/>
        </authorList>
    </citation>
    <scope>NUCLEOTIDE SEQUENCE [LARGE SCALE GENOMIC DNA]</scope>
    <source>
        <strain evidence="1">PS662</strain>
    </source>
</reference>
<dbReference type="Pfam" id="PF07377">
    <property type="entry name" value="DUF1493"/>
    <property type="match status" value="1"/>
</dbReference>
<dbReference type="AlphaFoldDB" id="A0A5E6VEJ2"/>
<dbReference type="InterPro" id="IPR036736">
    <property type="entry name" value="ACP-like_sf"/>
</dbReference>
<evidence type="ECO:0000313" key="1">
    <source>
        <dbReference type="EMBL" id="VVN16003.1"/>
    </source>
</evidence>
<dbReference type="OrthoDB" id="456541at2"/>
<dbReference type="RefSeq" id="WP_150712469.1">
    <property type="nucleotide sequence ID" value="NZ_CABVHK010000014.1"/>
</dbReference>
<evidence type="ECO:0000313" key="2">
    <source>
        <dbReference type="Proteomes" id="UP000326953"/>
    </source>
</evidence>
<dbReference type="Proteomes" id="UP000326953">
    <property type="component" value="Unassembled WGS sequence"/>
</dbReference>
<dbReference type="InterPro" id="IPR010862">
    <property type="entry name" value="DUF1493"/>
</dbReference>
<dbReference type="EMBL" id="CABVHK010000014">
    <property type="protein sequence ID" value="VVN16003.1"/>
    <property type="molecule type" value="Genomic_DNA"/>
</dbReference>
<dbReference type="SUPFAM" id="SSF47336">
    <property type="entry name" value="ACP-like"/>
    <property type="match status" value="1"/>
</dbReference>
<sequence length="117" mass="13452">MNLAPNFPDDHTMQLLMQLLHEELGLPERKTISLTTSINFDWGCDGAEARHLVEALEEQFGVDFGDYDAYRYFQPEGFDALLKRRAKGRGDKILLTIGMLYQAVKSQRWDTQTLESL</sequence>
<name>A0A5E6VEJ2_PSEFL</name>
<protein>
    <recommendedName>
        <fullName evidence="3">DUF1493 family protein</fullName>
    </recommendedName>
</protein>
<proteinExistence type="predicted"/>
<accession>A0A5E6VEJ2</accession>
<gene>
    <name evidence="1" type="ORF">PS662_04101</name>
</gene>
<dbReference type="Gene3D" id="1.10.1200.10">
    <property type="entry name" value="ACP-like"/>
    <property type="match status" value="1"/>
</dbReference>